<gene>
    <name evidence="1" type="ORF">A3H38_05805</name>
</gene>
<evidence type="ECO:0000313" key="2">
    <source>
        <dbReference type="Proteomes" id="UP000176938"/>
    </source>
</evidence>
<name>A0A1F4RBD3_UNCSA</name>
<reference evidence="1 2" key="1">
    <citation type="journal article" date="2016" name="Nat. Commun.">
        <title>Thousands of microbial genomes shed light on interconnected biogeochemical processes in an aquifer system.</title>
        <authorList>
            <person name="Anantharaman K."/>
            <person name="Brown C.T."/>
            <person name="Hug L.A."/>
            <person name="Sharon I."/>
            <person name="Castelle C.J."/>
            <person name="Probst A.J."/>
            <person name="Thomas B.C."/>
            <person name="Singh A."/>
            <person name="Wilkins M.J."/>
            <person name="Karaoz U."/>
            <person name="Brodie E.L."/>
            <person name="Williams K.H."/>
            <person name="Hubbard S.S."/>
            <person name="Banfield J.F."/>
        </authorList>
    </citation>
    <scope>NUCLEOTIDE SEQUENCE [LARGE SCALE GENOMIC DNA]</scope>
</reference>
<sequence>MRYFVILCFVFLLIIPVYPQEEFENPRYNPGLKVYLPGDVVHVVVGAPIDTTQVIAAMPDGERIKLSFERRTYTWHSHWEIPYGFKKGTYHAKLTATDIEGKIFEGETQPFYVGEPALVTLIGLGPTTEVELTEKLVKIPTAEASVLKEPVVGSKVEPGKKVVPRKKSVAKPKGPVSLVHFLPVVRQYIAGQEYEKARAQLLAIFRTYPDSMEIKTMLSRLDMVIKAKKRKL</sequence>
<dbReference type="Proteomes" id="UP000176938">
    <property type="component" value="Unassembled WGS sequence"/>
</dbReference>
<comment type="caution">
    <text evidence="1">The sequence shown here is derived from an EMBL/GenBank/DDBJ whole genome shotgun (WGS) entry which is preliminary data.</text>
</comment>
<evidence type="ECO:0000313" key="1">
    <source>
        <dbReference type="EMBL" id="OGC05478.1"/>
    </source>
</evidence>
<organism evidence="1 2">
    <name type="scientific">candidate division WOR-1 bacterium RIFCSPLOWO2_02_FULL_46_20</name>
    <dbReference type="NCBI Taxonomy" id="1802567"/>
    <lineage>
        <taxon>Bacteria</taxon>
        <taxon>Bacillati</taxon>
        <taxon>Saganbacteria</taxon>
    </lineage>
</organism>
<accession>A0A1F4RBD3</accession>
<protein>
    <submittedName>
        <fullName evidence="1">Uncharacterized protein</fullName>
    </submittedName>
</protein>
<dbReference type="EMBL" id="METP01000040">
    <property type="protein sequence ID" value="OGC05478.1"/>
    <property type="molecule type" value="Genomic_DNA"/>
</dbReference>
<dbReference type="AlphaFoldDB" id="A0A1F4RBD3"/>
<proteinExistence type="predicted"/>